<organism evidence="2 3">
    <name type="scientific">Triticum urartu</name>
    <name type="common">Red wild einkorn</name>
    <name type="synonym">Crithodium urartu</name>
    <dbReference type="NCBI Taxonomy" id="4572"/>
    <lineage>
        <taxon>Eukaryota</taxon>
        <taxon>Viridiplantae</taxon>
        <taxon>Streptophyta</taxon>
        <taxon>Embryophyta</taxon>
        <taxon>Tracheophyta</taxon>
        <taxon>Spermatophyta</taxon>
        <taxon>Magnoliopsida</taxon>
        <taxon>Liliopsida</taxon>
        <taxon>Poales</taxon>
        <taxon>Poaceae</taxon>
        <taxon>BOP clade</taxon>
        <taxon>Pooideae</taxon>
        <taxon>Triticodae</taxon>
        <taxon>Triticeae</taxon>
        <taxon>Triticinae</taxon>
        <taxon>Triticum</taxon>
    </lineage>
</organism>
<keyword evidence="3" id="KW-1185">Reference proteome</keyword>
<reference evidence="3" key="1">
    <citation type="journal article" date="2013" name="Nature">
        <title>Draft genome of the wheat A-genome progenitor Triticum urartu.</title>
        <authorList>
            <person name="Ling H.Q."/>
            <person name="Zhao S."/>
            <person name="Liu D."/>
            <person name="Wang J."/>
            <person name="Sun H."/>
            <person name="Zhang C."/>
            <person name="Fan H."/>
            <person name="Li D."/>
            <person name="Dong L."/>
            <person name="Tao Y."/>
            <person name="Gao C."/>
            <person name="Wu H."/>
            <person name="Li Y."/>
            <person name="Cui Y."/>
            <person name="Guo X."/>
            <person name="Zheng S."/>
            <person name="Wang B."/>
            <person name="Yu K."/>
            <person name="Liang Q."/>
            <person name="Yang W."/>
            <person name="Lou X."/>
            <person name="Chen J."/>
            <person name="Feng M."/>
            <person name="Jian J."/>
            <person name="Zhang X."/>
            <person name="Luo G."/>
            <person name="Jiang Y."/>
            <person name="Liu J."/>
            <person name="Wang Z."/>
            <person name="Sha Y."/>
            <person name="Zhang B."/>
            <person name="Wu H."/>
            <person name="Tang D."/>
            <person name="Shen Q."/>
            <person name="Xue P."/>
            <person name="Zou S."/>
            <person name="Wang X."/>
            <person name="Liu X."/>
            <person name="Wang F."/>
            <person name="Yang Y."/>
            <person name="An X."/>
            <person name="Dong Z."/>
            <person name="Zhang K."/>
            <person name="Zhang X."/>
            <person name="Luo M.C."/>
            <person name="Dvorak J."/>
            <person name="Tong Y."/>
            <person name="Wang J."/>
            <person name="Yang H."/>
            <person name="Li Z."/>
            <person name="Wang D."/>
            <person name="Zhang A."/>
            <person name="Wang J."/>
        </authorList>
    </citation>
    <scope>NUCLEOTIDE SEQUENCE</scope>
    <source>
        <strain evidence="3">cv. G1812</strain>
    </source>
</reference>
<dbReference type="AlphaFoldDB" id="A0A8R7QAV5"/>
<evidence type="ECO:0000256" key="1">
    <source>
        <dbReference type="SAM" id="Phobius"/>
    </source>
</evidence>
<keyword evidence="1" id="KW-0472">Membrane</keyword>
<name>A0A8R7QAV5_TRIUA</name>
<evidence type="ECO:0008006" key="4">
    <source>
        <dbReference type="Google" id="ProtNLM"/>
    </source>
</evidence>
<sequence length="248" mass="27759">MATTVGSRRRRRGQTSDIIFSVAYRLPFFSSFVAPLLQHALPYHGAFSLSFPSHGAHPSIPMTPLPFPSSYGASLPSILVSVDPGSVLQICSNQVLIPFCCFSITRSCIHVFSPHHPPANVTPPQISFLCYKPASSSRCESSTSRPRWVTPRRARYVSMLILLFSRIIAAWEWVFFICDHHGCCVLACNERFEGVTSPELAEVVAWPLGVFTFSRDHGHMFVLLNSDCLSLTFSAFILMLRIYLCWAR</sequence>
<accession>A0A8R7QAV5</accession>
<evidence type="ECO:0000313" key="3">
    <source>
        <dbReference type="Proteomes" id="UP000015106"/>
    </source>
</evidence>
<feature type="transmembrane region" description="Helical" evidence="1">
    <location>
        <begin position="220"/>
        <end position="244"/>
    </location>
</feature>
<dbReference type="Gramene" id="TuG1812G0500001662.01.T01">
    <property type="protein sequence ID" value="TuG1812G0500001662.01.T01"/>
    <property type="gene ID" value="TuG1812G0500001662.01"/>
</dbReference>
<feature type="transmembrane region" description="Helical" evidence="1">
    <location>
        <begin position="154"/>
        <end position="171"/>
    </location>
</feature>
<keyword evidence="1" id="KW-0812">Transmembrane</keyword>
<proteinExistence type="predicted"/>
<protein>
    <recommendedName>
        <fullName evidence="4">RNase H type-1 domain-containing protein</fullName>
    </recommendedName>
</protein>
<dbReference type="EnsemblPlants" id="TuG1812G0500001662.01.T01">
    <property type="protein sequence ID" value="TuG1812G0500001662.01.T01"/>
    <property type="gene ID" value="TuG1812G0500001662.01"/>
</dbReference>
<reference evidence="2" key="2">
    <citation type="submission" date="2018-03" db="EMBL/GenBank/DDBJ databases">
        <title>The Triticum urartu genome reveals the dynamic nature of wheat genome evolution.</title>
        <authorList>
            <person name="Ling H."/>
            <person name="Ma B."/>
            <person name="Shi X."/>
            <person name="Liu H."/>
            <person name="Dong L."/>
            <person name="Sun H."/>
            <person name="Cao Y."/>
            <person name="Gao Q."/>
            <person name="Zheng S."/>
            <person name="Li Y."/>
            <person name="Yu Y."/>
            <person name="Du H."/>
            <person name="Qi M."/>
            <person name="Li Y."/>
            <person name="Yu H."/>
            <person name="Cui Y."/>
            <person name="Wang N."/>
            <person name="Chen C."/>
            <person name="Wu H."/>
            <person name="Zhao Y."/>
            <person name="Zhang J."/>
            <person name="Li Y."/>
            <person name="Zhou W."/>
            <person name="Zhang B."/>
            <person name="Hu W."/>
            <person name="Eijk M."/>
            <person name="Tang J."/>
            <person name="Witsenboer H."/>
            <person name="Zhao S."/>
            <person name="Li Z."/>
            <person name="Zhang A."/>
            <person name="Wang D."/>
            <person name="Liang C."/>
        </authorList>
    </citation>
    <scope>NUCLEOTIDE SEQUENCE [LARGE SCALE GENOMIC DNA]</scope>
    <source>
        <strain evidence="2">cv. G1812</strain>
    </source>
</reference>
<evidence type="ECO:0000313" key="2">
    <source>
        <dbReference type="EnsemblPlants" id="TuG1812G0500001662.01.T01"/>
    </source>
</evidence>
<keyword evidence="1" id="KW-1133">Transmembrane helix</keyword>
<reference evidence="2" key="3">
    <citation type="submission" date="2022-06" db="UniProtKB">
        <authorList>
            <consortium name="EnsemblPlants"/>
        </authorList>
    </citation>
    <scope>IDENTIFICATION</scope>
</reference>
<dbReference type="Proteomes" id="UP000015106">
    <property type="component" value="Chromosome 5"/>
</dbReference>